<keyword evidence="3" id="KW-1185">Reference proteome</keyword>
<name>A0A318MZV3_9PROT</name>
<dbReference type="Gene3D" id="2.170.16.10">
    <property type="entry name" value="Hedgehog/Intein (Hint) domain"/>
    <property type="match status" value="1"/>
</dbReference>
<dbReference type="EMBL" id="QGLT01000004">
    <property type="protein sequence ID" value="PXY99761.1"/>
    <property type="molecule type" value="Genomic_DNA"/>
</dbReference>
<accession>A0A318MZV3</accession>
<organism evidence="2 3">
    <name type="scientific">Commensalibacter melissae</name>
    <dbReference type="NCBI Taxonomy" id="2070537"/>
    <lineage>
        <taxon>Bacteria</taxon>
        <taxon>Pseudomonadati</taxon>
        <taxon>Pseudomonadota</taxon>
        <taxon>Alphaproteobacteria</taxon>
        <taxon>Acetobacterales</taxon>
        <taxon>Acetobacteraceae</taxon>
    </lineage>
</organism>
<reference evidence="2 3" key="1">
    <citation type="submission" date="2018-05" db="EMBL/GenBank/DDBJ databases">
        <title>Reference genomes for bee gut microbiota database.</title>
        <authorList>
            <person name="Ellegaard K.M."/>
        </authorList>
    </citation>
    <scope>NUCLEOTIDE SEQUENCE [LARGE SCALE GENOMIC DNA]</scope>
    <source>
        <strain evidence="2 3">ESL0284</strain>
    </source>
</reference>
<dbReference type="OrthoDB" id="7284755at2"/>
<comment type="caution">
    <text evidence="2">The sequence shown here is derived from an EMBL/GenBank/DDBJ whole genome shotgun (WGS) entry which is preliminary data.</text>
</comment>
<evidence type="ECO:0000313" key="2">
    <source>
        <dbReference type="EMBL" id="PXY99761.1"/>
    </source>
</evidence>
<dbReference type="SUPFAM" id="SSF51294">
    <property type="entry name" value="Hedgehog/intein (Hint) domain"/>
    <property type="match status" value="1"/>
</dbReference>
<proteinExistence type="predicted"/>
<dbReference type="InterPro" id="IPR036844">
    <property type="entry name" value="Hint_dom_sf"/>
</dbReference>
<sequence>MVKHVKDDKRKDLTDENKFKTNHFVNYIYYPVNLANKNNVTEDQISTFDSIGYSIHNNNPILNTGDWYAINYNGKTIYSKGGYNQNGTNSYFSLYTADHTTTDPNYAYSGPVNIINSNLHIENGAVVSELNYFSTDGNQYTLTVDQNGKLQNSNIFNQNVYINNGFSSNNNYYSCPTTMAGNTQSDNDSFTNAYILSVGSWTLTGIASQQTPSSGNFFFSKGGTTTINIKDYTIVTNPTVTADTQIPAGTKSTQINVDQGARFGKQDFYSANNIDEYLNNIIIKNNYKSIIGDGSFSDYNVVYVTNETFTDANGVTQTATTYRDSKNNVLYRGNDPVNIYNVSRIIVRKGAVLDHAQIFGGAIPSILVENGGILQNSNIFDSYIGIQNGGQSLNNTYYSPEFWYSRNNVTSRMEGISKNDKFYESAHSYQNLLDISDNANVYFDQNGFTVNDPTKNPSKSQRFSVVNGFMQLHIGYGGQFIDPSISSYNSYYLDYFGGGENNDPNSSPNYNYPGVDPDLSADTSKNPLKFDNNVDFANYTVRNSNPILDGTIPWHAVKLDNGKTVYQRGTGTNGPYFSLHDKDHLTNDPNKAYSGPVNIINSDFYIENGAVVSGLNFLASDNSRTLYNNGGTLQDSNIFNQNVIFTGNSHSNNNTFISSPVNISGTTISDGDSFVNFSSKTGYYDLKGISYTNRSYLDTKHDNTFLSSDNGSADVNVNDRSIVRNPHIPNVPLNNSNNTMTINVVNTAQFETKGVPTGPELDKYLASTVIQNDSLNIIGPNNGSSNNCVYVYTENVLDQNGKPVLDSSGVPQTVNVYRDSAGHEIYRGNKKINFYNVYKVIVTKGAVLDGAQILGNNIPRLLVQNGGTIKNSKFYDGYVGIEQGGQSINNTYYSPEFWYSEWDNLGDHRMEGTSQDDKFFESSGTVKGLVNIANNECRYIDGNNNVVYNDKSYNPPNNTQFTVASGTTQIHVAGNGKLINPTISSNSKYILDYRDNAQEEPCYLCGTMIETRDGLKAIEEIRAGDMVYAYEGSARVLKPVTWVGSGHHSVRRNRPDDVAGYAIHIVKDALADNIPYKDMRITPEHCLYIDEKFIPARMLVNHHSIRYDYSKTEYTYYHLELEEHGVIKADGVLSESYLNTDNHKNFHNPEKVVQLRQETKDWTQDAAAPLETSREAVEPVHAHLKQRALHLGMKNMVAPETITHSTNLHIITDKGEVIHPQWPVTGNGNYVFVLPSPVHHVHIVSNSSRPCDAIGPFVDDRRSLGVLIETITLFDNRENHYVKAHLETRKLEGWHNQENIPCRWTDGYALLPLDQHVLQKGRKILTVKVIAAGPYISQNQLDHKKIMSS</sequence>
<dbReference type="Pfam" id="PF13403">
    <property type="entry name" value="Hint_2"/>
    <property type="match status" value="1"/>
</dbReference>
<evidence type="ECO:0000313" key="3">
    <source>
        <dbReference type="Proteomes" id="UP000247565"/>
    </source>
</evidence>
<feature type="domain" description="Hedgehog/Intein (Hint)" evidence="1">
    <location>
        <begin position="1001"/>
        <end position="1140"/>
    </location>
</feature>
<gene>
    <name evidence="2" type="ORF">DK869_07405</name>
</gene>
<dbReference type="Proteomes" id="UP000247565">
    <property type="component" value="Unassembled WGS sequence"/>
</dbReference>
<dbReference type="InterPro" id="IPR028992">
    <property type="entry name" value="Hedgehog/Intein_dom"/>
</dbReference>
<evidence type="ECO:0000259" key="1">
    <source>
        <dbReference type="Pfam" id="PF13403"/>
    </source>
</evidence>
<dbReference type="RefSeq" id="WP_110439381.1">
    <property type="nucleotide sequence ID" value="NZ_CP046393.1"/>
</dbReference>
<protein>
    <recommendedName>
        <fullName evidence="1">Hedgehog/Intein (Hint) domain-containing protein</fullName>
    </recommendedName>
</protein>